<evidence type="ECO:0000256" key="5">
    <source>
        <dbReference type="RuleBase" id="RU367124"/>
    </source>
</evidence>
<evidence type="ECO:0000313" key="7">
    <source>
        <dbReference type="Proteomes" id="UP000198211"/>
    </source>
</evidence>
<feature type="signal peptide" evidence="5">
    <location>
        <begin position="1"/>
        <end position="20"/>
    </location>
</feature>
<sequence length="285" mass="32568">MIVRLRWIVVLTVSALLASAGVLSSTVEATQVKSLFDENAARTHRYDNRGRSLRVTQAPDESENATGKKHSTVAEERISFTANIKLGFWETIGVSPATAKKWLGMPANVFGPALLNEKKFPQYLSYYNRIEKNEMWLHADRFVATTQYWANMEVELRRSINNLEDLKAAIKGTNAFRKYKRYAHTFDDKIVNVMGSGYHNPTNFGNDLKKAKAIEWWVRAEIWGEYKIDPYYVTTWMKNARLGESYYTHYKDAFDAAPVKLTLLGKEKADKAALKKFMLAEGSTM</sequence>
<dbReference type="OrthoDB" id="89661at2759"/>
<name>A0A225WSS9_9STRA</name>
<dbReference type="Pfam" id="PF16810">
    <property type="entry name" value="RXLR"/>
    <property type="match status" value="1"/>
</dbReference>
<dbReference type="EMBL" id="NBNE01000357">
    <property type="protein sequence ID" value="OWZ20139.1"/>
    <property type="molecule type" value="Genomic_DNA"/>
</dbReference>
<comment type="subcellular location">
    <subcellularLocation>
        <location evidence="1 5">Secreted</location>
    </subcellularLocation>
</comment>
<proteinExistence type="inferred from homology"/>
<comment type="caution">
    <text evidence="6">The sequence shown here is derived from an EMBL/GenBank/DDBJ whole genome shotgun (WGS) entry which is preliminary data.</text>
</comment>
<accession>A0A225WSS9</accession>
<keyword evidence="7" id="KW-1185">Reference proteome</keyword>
<keyword evidence="3 5" id="KW-0964">Secreted</keyword>
<gene>
    <name evidence="6" type="ORF">PHMEG_0005498</name>
</gene>
<comment type="similarity">
    <text evidence="2 5">Belongs to the RxLR effector family.</text>
</comment>
<evidence type="ECO:0000313" key="6">
    <source>
        <dbReference type="EMBL" id="OWZ20139.1"/>
    </source>
</evidence>
<protein>
    <recommendedName>
        <fullName evidence="5">RxLR effector protein</fullName>
    </recommendedName>
</protein>
<evidence type="ECO:0000256" key="2">
    <source>
        <dbReference type="ARBA" id="ARBA00010400"/>
    </source>
</evidence>
<dbReference type="AlphaFoldDB" id="A0A225WSS9"/>
<reference evidence="7" key="1">
    <citation type="submission" date="2017-03" db="EMBL/GenBank/DDBJ databases">
        <title>Phytopthora megakarya and P. palmivora, two closely related causual agents of cacao black pod achieved similar genome size and gene model numbers by different mechanisms.</title>
        <authorList>
            <person name="Ali S."/>
            <person name="Shao J."/>
            <person name="Larry D.J."/>
            <person name="Kronmiller B."/>
            <person name="Shen D."/>
            <person name="Strem M.D."/>
            <person name="Melnick R.L."/>
            <person name="Guiltinan M.J."/>
            <person name="Tyler B.M."/>
            <person name="Meinhardt L.W."/>
            <person name="Bailey B.A."/>
        </authorList>
    </citation>
    <scope>NUCLEOTIDE SEQUENCE [LARGE SCALE GENOMIC DNA]</scope>
    <source>
        <strain evidence="7">zdho120</strain>
    </source>
</reference>
<evidence type="ECO:0000256" key="4">
    <source>
        <dbReference type="ARBA" id="ARBA00022729"/>
    </source>
</evidence>
<evidence type="ECO:0000256" key="3">
    <source>
        <dbReference type="ARBA" id="ARBA00022525"/>
    </source>
</evidence>
<organism evidence="6 7">
    <name type="scientific">Phytophthora megakarya</name>
    <dbReference type="NCBI Taxonomy" id="4795"/>
    <lineage>
        <taxon>Eukaryota</taxon>
        <taxon>Sar</taxon>
        <taxon>Stramenopiles</taxon>
        <taxon>Oomycota</taxon>
        <taxon>Peronosporomycetes</taxon>
        <taxon>Peronosporales</taxon>
        <taxon>Peronosporaceae</taxon>
        <taxon>Phytophthora</taxon>
    </lineage>
</organism>
<comment type="function">
    <text evidence="5">Effector that suppresses plant defense responses during pathogen infection.</text>
</comment>
<comment type="domain">
    <text evidence="5">The RxLR-dEER motif acts to carry the protein into the host cell cytoplasm through binding to cell surface phosphatidylinositol-3-phosphate.</text>
</comment>
<dbReference type="Proteomes" id="UP000198211">
    <property type="component" value="Unassembled WGS sequence"/>
</dbReference>
<keyword evidence="4 5" id="KW-0732">Signal</keyword>
<evidence type="ECO:0000256" key="1">
    <source>
        <dbReference type="ARBA" id="ARBA00004613"/>
    </source>
</evidence>
<feature type="chain" id="PRO_5044955343" description="RxLR effector protein" evidence="5">
    <location>
        <begin position="21"/>
        <end position="285"/>
    </location>
</feature>
<dbReference type="InterPro" id="IPR031825">
    <property type="entry name" value="RXLR"/>
</dbReference>